<organism evidence="1 2">
    <name type="scientific">Empedobacter brevis</name>
    <dbReference type="NCBI Taxonomy" id="247"/>
    <lineage>
        <taxon>Bacteria</taxon>
        <taxon>Pseudomonadati</taxon>
        <taxon>Bacteroidota</taxon>
        <taxon>Flavobacteriia</taxon>
        <taxon>Flavobacteriales</taxon>
        <taxon>Weeksellaceae</taxon>
        <taxon>Empedobacter</taxon>
    </lineage>
</organism>
<protein>
    <recommendedName>
        <fullName evidence="3">RHS repeat protein</fullName>
    </recommendedName>
</protein>
<proteinExistence type="predicted"/>
<evidence type="ECO:0000313" key="2">
    <source>
        <dbReference type="Proteomes" id="UP001170959"/>
    </source>
</evidence>
<sequence>MKKLFILFILMNNYLLFSQGPTLIEPFKEDLSSVGLNYNLAPPEVTNFNKINFTEINLSVGKPLISIPLFTIKEGNIEYPITLSYDAGGIKVSQTASSVGLGWNITNTVISRNVIGGNDFNNYGHRKTGNHDTDRQEIIDYELGYSKVGYFSKNENDLNLNDSYSEGQGVGDAIYNLDYFPDIYNLNSPLLNSSFYFKNLNTAIELHSNGNKITAQKLKYTNYNLALQLRNPNSPFYDFNNFKIISNKGIEFSFNEFSVSQNITYNDWFPVYFVPANQRILPEISSWYVSEIKDLASSHKLSFRYTTFFTDTMNGAPSFSESELKSMEADIITNFSFANTSLFQKYANECVYKPLYSKTPHFTSNGSYNRSFSEKVIREISFSSGTVNFLYSQKREDAYNKHALTDIIVKNFNGEIIKHFKFSYGYFNAEDCYNNPFNCKRLKLNSITENDIRTYKFTYNESINLPGRNSSSIDFLGYYNKSKTFKDLNPAGSRPVPYLYFYPDQSVFSLLPFKFENKTHFPLAGDFDRTSNKYTFANILTHIAYPEGGKETFEYELNEFNIFGNIVQGGGARIKKQILLEKNNITQQKSYEYNNSGYINNFPSFGFPRVKLHDVSFNYDDRDPNYGEFTSYFNGYPNWETDEYIYTFNIVDKNNINADLLTGSYVSYDKVKENLLGNGYNLYEFTSSKNYPNQIKFNENGDRFVRYLNGTKYNNCFKNFFAINGGLGNSIFTDNSFLRGKLTKLSVFDENNFLIKNTENKYKIYTNSINKYIAPIYNHYETKGGDIPYIEVVGGIEKDYSSNFFALEKTTIQTHTKNNNSITLEEYFTYNKRSLLKSRKSIDSKGDTIISVIKYPDDIVQNDIHNTRELLSRNILHLPISKTAMYQSQNKVLDQVDYIFNDENGAVYLANVYNSRATSSSLNISPDNLIVSYDEYDSFGNLLQYTEKDGTPVSIIWGYNEQYPVAKIEGVALSQISNATILTLNTKTTDSELLTAIAALRTAHKDAMVTGYLYKPLVGVTQIIQPNGMTEKYHYDAANRLKSIVNDQNEVIKTFEYNYKQP</sequence>
<accession>A0AAJ1V7T2</accession>
<gene>
    <name evidence="1" type="ORF">HX001_07910</name>
</gene>
<reference evidence="1" key="2">
    <citation type="journal article" date="2022" name="Sci. Total Environ.">
        <title>Prevalence, transmission, and molecular epidemiology of tet(X)-positive bacteria among humans, animals, and environmental niches in China: An epidemiological, and genomic-based study.</title>
        <authorList>
            <person name="Dong N."/>
            <person name="Zeng Y."/>
            <person name="Cai C."/>
            <person name="Sun C."/>
            <person name="Lu J."/>
            <person name="Liu C."/>
            <person name="Zhou H."/>
            <person name="Sun Q."/>
            <person name="Shu L."/>
            <person name="Wang H."/>
            <person name="Wang Y."/>
            <person name="Wang S."/>
            <person name="Wu C."/>
            <person name="Chan E.W."/>
            <person name="Chen G."/>
            <person name="Shen Z."/>
            <person name="Chen S."/>
            <person name="Zhang R."/>
        </authorList>
    </citation>
    <scope>NUCLEOTIDE SEQUENCE</scope>
    <source>
        <strain evidence="1">R655-4</strain>
    </source>
</reference>
<dbReference type="AlphaFoldDB" id="A0AAJ1V7T2"/>
<name>A0AAJ1V7T2_9FLAO</name>
<evidence type="ECO:0008006" key="3">
    <source>
        <dbReference type="Google" id="ProtNLM"/>
    </source>
</evidence>
<reference evidence="1" key="1">
    <citation type="submission" date="2020-06" db="EMBL/GenBank/DDBJ databases">
        <authorList>
            <person name="Dong N."/>
        </authorList>
    </citation>
    <scope>NUCLEOTIDE SEQUENCE</scope>
    <source>
        <strain evidence="1">R655-4</strain>
    </source>
</reference>
<dbReference type="Proteomes" id="UP001170959">
    <property type="component" value="Unassembled WGS sequence"/>
</dbReference>
<comment type="caution">
    <text evidence="1">The sequence shown here is derived from an EMBL/GenBank/DDBJ whole genome shotgun (WGS) entry which is preliminary data.</text>
</comment>
<evidence type="ECO:0000313" key="1">
    <source>
        <dbReference type="EMBL" id="MDM1072412.1"/>
    </source>
</evidence>
<dbReference type="EMBL" id="JACAGJ010000003">
    <property type="protein sequence ID" value="MDM1072412.1"/>
    <property type="molecule type" value="Genomic_DNA"/>
</dbReference>
<dbReference type="RefSeq" id="WP_286492740.1">
    <property type="nucleotide sequence ID" value="NZ_JACAGJ010000003.1"/>
</dbReference>